<keyword evidence="2" id="KW-0812">Transmembrane</keyword>
<keyword evidence="2" id="KW-0472">Membrane</keyword>
<evidence type="ECO:0000256" key="1">
    <source>
        <dbReference type="SAM" id="MobiDB-lite"/>
    </source>
</evidence>
<dbReference type="InterPro" id="IPR002931">
    <property type="entry name" value="Transglutaminase-like"/>
</dbReference>
<dbReference type="InterPro" id="IPR038765">
    <property type="entry name" value="Papain-like_cys_pep_sf"/>
</dbReference>
<evidence type="ECO:0000313" key="4">
    <source>
        <dbReference type="EMBL" id="KAB8288795.1"/>
    </source>
</evidence>
<feature type="transmembrane region" description="Helical" evidence="2">
    <location>
        <begin position="220"/>
        <end position="238"/>
    </location>
</feature>
<feature type="transmembrane region" description="Helical" evidence="2">
    <location>
        <begin position="77"/>
        <end position="97"/>
    </location>
</feature>
<feature type="transmembrane region" description="Helical" evidence="2">
    <location>
        <begin position="109"/>
        <end position="134"/>
    </location>
</feature>
<gene>
    <name evidence="4" type="ORF">DSM100688_0797</name>
    <name evidence="5" type="ORF">GFD24_03720</name>
</gene>
<reference evidence="5 6" key="1">
    <citation type="submission" date="2019-10" db="EMBL/GenBank/DDBJ databases">
        <title>Bifidobacterium from non-human primates.</title>
        <authorList>
            <person name="Modesto M."/>
        </authorList>
    </citation>
    <scope>NUCLEOTIDE SEQUENCE [LARGE SCALE GENOMIC DNA]</scope>
    <source>
        <strain evidence="5 6">TREM</strain>
    </source>
</reference>
<feature type="compositionally biased region" description="Low complexity" evidence="1">
    <location>
        <begin position="694"/>
        <end position="705"/>
    </location>
</feature>
<evidence type="ECO:0000313" key="6">
    <source>
        <dbReference type="Proteomes" id="UP000469943"/>
    </source>
</evidence>
<feature type="transmembrane region" description="Helical" evidence="2">
    <location>
        <begin position="53"/>
        <end position="71"/>
    </location>
</feature>
<sequence>MAMTHSSNRPAATLHNDNGWDHDVHRPIAAVYRPHRTGGRQQHAIRRNDNGTMPSLIGMALLTLVGSSGLIDVYGTVPIWALGAVPATACGITIAHVGHNGGIRHIWQVILLMLCQCLVGPVIACNDTTIVHVLPTWDTVRSGWRAMCNAFAYLIATTPPVDVASGSLMAVWMICLWGSFLAGTLACARHRILMPFGIIVPLAVLIVCALLGTASSTRRIATGVAYALIAVIWLSRQTIHRYDIVRRRPLAASVVIVVAVGLATSGALMTTPHRLVLRDRHVPPVSVVERTSPLSGMRAYVKRYRDDVLLTVDHMPSGAHIRIAVMDAFDGNIWSISDGDAASAAGAASTGNTASTVQRYRPWSIAASAPAAFGACDVGNRHNGKASDETDAAWSATLTIGERWSGIWLPLIGTPDSAAGPHCTVVSIADGHAAPADRSFDITDDATVGTSDTDNTATATGMTAYYHASYRTAILPSGVPAAMSYTQHGVMTATPTDAQINDAKAAYTPQPVAQEVPKSVSAFASTVAGGVPAGGAAAQALADALRDRGWFSQGSESEYPSPPGHGSHRIDELLSSSMMVGDSEQYASAMALMARELGMASRVVFGFRTDIPASTSASQPMTFTGNDVEAWVEILLEQYGWVAFHPTPDRAKQPDAAQQAASEQSTPVVRQPPAPLVDQPRDDTRLQGGSSVTGQDAEASSSDDGSSALAVAGRMARIVAVAGSPVWVVITISALVLLIKALTLARWRRTGDVRQRITAGWHALRVLSAQSGVALNGTHREQASRIARSFHIDADLLQTLAARTDHAAFSGEVLPDRHAESFWNDVMAVRRRMLVGQPPLRRLRTRLSLRSIHVSPSKAPLKVKTTIAFTTE</sequence>
<dbReference type="InterPro" id="IPR052901">
    <property type="entry name" value="Bact_TGase-like"/>
</dbReference>
<dbReference type="SUPFAM" id="SSF54001">
    <property type="entry name" value="Cysteine proteinases"/>
    <property type="match status" value="1"/>
</dbReference>
<feature type="transmembrane region" description="Helical" evidence="2">
    <location>
        <begin position="163"/>
        <end position="185"/>
    </location>
</feature>
<dbReference type="PANTHER" id="PTHR42736">
    <property type="entry name" value="PROTEIN-GLUTAMINE GAMMA-GLUTAMYLTRANSFERASE"/>
    <property type="match status" value="1"/>
</dbReference>
<organism evidence="4 7">
    <name type="scientific">Bifidobacterium ramosum</name>
    <dbReference type="NCBI Taxonomy" id="1798158"/>
    <lineage>
        <taxon>Bacteria</taxon>
        <taxon>Bacillati</taxon>
        <taxon>Actinomycetota</taxon>
        <taxon>Actinomycetes</taxon>
        <taxon>Bifidobacteriales</taxon>
        <taxon>Bifidobacteriaceae</taxon>
        <taxon>Bifidobacterium</taxon>
    </lineage>
</organism>
<protein>
    <submittedName>
        <fullName evidence="4 5">Transglutaminase</fullName>
    </submittedName>
</protein>
<dbReference type="Proteomes" id="UP000482084">
    <property type="component" value="Unassembled WGS sequence"/>
</dbReference>
<comment type="caution">
    <text evidence="4">The sequence shown here is derived from an EMBL/GenBank/DDBJ whole genome shotgun (WGS) entry which is preliminary data.</text>
</comment>
<keyword evidence="7" id="KW-1185">Reference proteome</keyword>
<evidence type="ECO:0000313" key="5">
    <source>
        <dbReference type="EMBL" id="NEG71342.1"/>
    </source>
</evidence>
<dbReference type="EMBL" id="WBSM01000002">
    <property type="protein sequence ID" value="KAB8288795.1"/>
    <property type="molecule type" value="Genomic_DNA"/>
</dbReference>
<reference evidence="4 7" key="2">
    <citation type="submission" date="2019-10" db="EMBL/GenBank/DDBJ databases">
        <title>Characterization of the phylogenetic diversity of two novel species belonging to the genus Bifidobacterium: Bifidobacterium cebidarum sp. nov. and Bifidobacterium leontopitheci sp. nov.</title>
        <authorList>
            <person name="Lugli G.A."/>
            <person name="Duranti S."/>
            <person name="Milani C."/>
            <person name="Turroni F."/>
            <person name="Ventura M."/>
        </authorList>
    </citation>
    <scope>NUCLEOTIDE SEQUENCE [LARGE SCALE GENOMIC DNA]</scope>
    <source>
        <strain evidence="4 7">DSM 100688</strain>
    </source>
</reference>
<dbReference type="PANTHER" id="PTHR42736:SF1">
    <property type="entry name" value="PROTEIN-GLUTAMINE GAMMA-GLUTAMYLTRANSFERASE"/>
    <property type="match status" value="1"/>
</dbReference>
<dbReference type="SMART" id="SM00460">
    <property type="entry name" value="TGc"/>
    <property type="match status" value="1"/>
</dbReference>
<dbReference type="Gene3D" id="3.10.620.30">
    <property type="match status" value="1"/>
</dbReference>
<evidence type="ECO:0000256" key="2">
    <source>
        <dbReference type="SAM" id="Phobius"/>
    </source>
</evidence>
<keyword evidence="2" id="KW-1133">Transmembrane helix</keyword>
<name>A0A6L4X409_9BIFI</name>
<accession>A0A6L4X409</accession>
<dbReference type="Proteomes" id="UP000469943">
    <property type="component" value="Unassembled WGS sequence"/>
</dbReference>
<feature type="domain" description="Transglutaminase-like" evidence="3">
    <location>
        <begin position="575"/>
        <end position="648"/>
    </location>
</feature>
<dbReference type="AlphaFoldDB" id="A0A6L4X409"/>
<feature type="region of interest" description="Disordered" evidence="1">
    <location>
        <begin position="647"/>
        <end position="705"/>
    </location>
</feature>
<evidence type="ECO:0000313" key="7">
    <source>
        <dbReference type="Proteomes" id="UP000482084"/>
    </source>
</evidence>
<feature type="transmembrane region" description="Helical" evidence="2">
    <location>
        <begin position="192"/>
        <end position="214"/>
    </location>
</feature>
<dbReference type="EMBL" id="WHZX01000002">
    <property type="protein sequence ID" value="NEG71342.1"/>
    <property type="molecule type" value="Genomic_DNA"/>
</dbReference>
<feature type="transmembrane region" description="Helical" evidence="2">
    <location>
        <begin position="718"/>
        <end position="739"/>
    </location>
</feature>
<dbReference type="RefSeq" id="WP_152357885.1">
    <property type="nucleotide sequence ID" value="NZ_WBSM01000002.1"/>
</dbReference>
<dbReference type="OrthoDB" id="3651060at2"/>
<evidence type="ECO:0000259" key="3">
    <source>
        <dbReference type="SMART" id="SM00460"/>
    </source>
</evidence>
<dbReference type="Pfam" id="PF01841">
    <property type="entry name" value="Transglut_core"/>
    <property type="match status" value="1"/>
</dbReference>
<feature type="compositionally biased region" description="Polar residues" evidence="1">
    <location>
        <begin position="659"/>
        <end position="668"/>
    </location>
</feature>
<proteinExistence type="predicted"/>
<feature type="transmembrane region" description="Helical" evidence="2">
    <location>
        <begin position="250"/>
        <end position="269"/>
    </location>
</feature>